<dbReference type="InterPro" id="IPR009858">
    <property type="entry name" value="DUF1415"/>
</dbReference>
<proteinExistence type="predicted"/>
<dbReference type="Pfam" id="PF07209">
    <property type="entry name" value="DUF1415"/>
    <property type="match status" value="1"/>
</dbReference>
<organism evidence="1 2">
    <name type="scientific">Microbulbifer okhotskensis</name>
    <dbReference type="NCBI Taxonomy" id="2926617"/>
    <lineage>
        <taxon>Bacteria</taxon>
        <taxon>Pseudomonadati</taxon>
        <taxon>Pseudomonadota</taxon>
        <taxon>Gammaproteobacteria</taxon>
        <taxon>Cellvibrionales</taxon>
        <taxon>Microbulbiferaceae</taxon>
        <taxon>Microbulbifer</taxon>
    </lineage>
</organism>
<sequence>MEKAIIPTVSQWLTDVVVGLNLCPFARKPLRAKQIRFKVSKEKDDEALLADLLAELQRLDTTPESELLTTLLIIPNCLQNFADYNQFLDLAEWLLERHGYVGKYQLASFHPDYQFAGTAPDDAENLTNRAPYPILHLLREENLEKMIDVYPNPENIPHNNILRVESLSHEEKLKLFPYIFQLNPERQ</sequence>
<comment type="caution">
    <text evidence="1">The sequence shown here is derived from an EMBL/GenBank/DDBJ whole genome shotgun (WGS) entry which is preliminary data.</text>
</comment>
<evidence type="ECO:0000313" key="1">
    <source>
        <dbReference type="EMBL" id="MCO1335155.1"/>
    </source>
</evidence>
<keyword evidence="2" id="KW-1185">Reference proteome</keyword>
<evidence type="ECO:0000313" key="2">
    <source>
        <dbReference type="Proteomes" id="UP001139028"/>
    </source>
</evidence>
<dbReference type="Proteomes" id="UP001139028">
    <property type="component" value="Unassembled WGS sequence"/>
</dbReference>
<dbReference type="AlphaFoldDB" id="A0A9X2EP35"/>
<name>A0A9X2EP35_9GAMM</name>
<reference evidence="1" key="1">
    <citation type="journal article" date="2022" name="Arch. Microbiol.">
        <title>Microbulbifer okhotskensis sp. nov., isolated from a deep bottom sediment of the Okhotsk Sea.</title>
        <authorList>
            <person name="Romanenko L."/>
            <person name="Kurilenko V."/>
            <person name="Otstavnykh N."/>
            <person name="Velansky P."/>
            <person name="Isaeva M."/>
            <person name="Mikhailov V."/>
        </authorList>
    </citation>
    <scope>NUCLEOTIDE SEQUENCE</scope>
    <source>
        <strain evidence="1">OS29</strain>
    </source>
</reference>
<dbReference type="RefSeq" id="WP_252467939.1">
    <property type="nucleotide sequence ID" value="NZ_JALBWM010000051.1"/>
</dbReference>
<gene>
    <name evidence="1" type="ORF">MO867_12515</name>
</gene>
<accession>A0A9X2EP35</accession>
<dbReference type="EMBL" id="JALBWM010000051">
    <property type="protein sequence ID" value="MCO1335155.1"/>
    <property type="molecule type" value="Genomic_DNA"/>
</dbReference>
<protein>
    <submittedName>
        <fullName evidence="1">DUF1415 domain-containing protein</fullName>
    </submittedName>
</protein>